<dbReference type="Proteomes" id="UP001596398">
    <property type="component" value="Unassembled WGS sequence"/>
</dbReference>
<dbReference type="AlphaFoldDB" id="A0ABD5ZPX4"/>
<accession>A0ABD5ZPX4</accession>
<feature type="compositionally biased region" description="Basic and acidic residues" evidence="1">
    <location>
        <begin position="100"/>
        <end position="114"/>
    </location>
</feature>
<evidence type="ECO:0000256" key="1">
    <source>
        <dbReference type="SAM" id="MobiDB-lite"/>
    </source>
</evidence>
<dbReference type="Pfam" id="PF25253">
    <property type="entry name" value="DUF7855"/>
    <property type="match status" value="1"/>
</dbReference>
<dbReference type="Pfam" id="PF26293">
    <property type="entry name" value="DUF7855_C"/>
    <property type="match status" value="1"/>
</dbReference>
<dbReference type="GeneID" id="79266993"/>
<organism evidence="4 5">
    <name type="scientific">Halosegnis marinus</name>
    <dbReference type="NCBI Taxonomy" id="3034023"/>
    <lineage>
        <taxon>Archaea</taxon>
        <taxon>Methanobacteriati</taxon>
        <taxon>Methanobacteriota</taxon>
        <taxon>Stenosarchaea group</taxon>
        <taxon>Halobacteria</taxon>
        <taxon>Halobacteriales</taxon>
        <taxon>Natronomonadaceae</taxon>
        <taxon>Halosegnis</taxon>
    </lineage>
</organism>
<dbReference type="InterPro" id="IPR058577">
    <property type="entry name" value="DUF7855_C"/>
</dbReference>
<feature type="region of interest" description="Disordered" evidence="1">
    <location>
        <begin position="81"/>
        <end position="114"/>
    </location>
</feature>
<dbReference type="RefSeq" id="WP_276233432.1">
    <property type="nucleotide sequence ID" value="NZ_CP119802.1"/>
</dbReference>
<evidence type="ECO:0000259" key="3">
    <source>
        <dbReference type="Pfam" id="PF26293"/>
    </source>
</evidence>
<evidence type="ECO:0000313" key="4">
    <source>
        <dbReference type="EMBL" id="MFC7235302.1"/>
    </source>
</evidence>
<feature type="domain" description="DUF7855" evidence="3">
    <location>
        <begin position="66"/>
        <end position="112"/>
    </location>
</feature>
<gene>
    <name evidence="4" type="ORF">ACFQJ4_08250</name>
</gene>
<sequence length="114" mass="12813">MLLVVTYSRDARATLRNLCRGHGASVVRRFGRAALFEGTEHGALLACRLRARHPDDTRVERTVPFNEYADAPDAVREAARAYESEASKHTPYARFAAGTDHPDPERLRERPLDP</sequence>
<evidence type="ECO:0000313" key="5">
    <source>
        <dbReference type="Proteomes" id="UP001596398"/>
    </source>
</evidence>
<comment type="caution">
    <text evidence="4">The sequence shown here is derived from an EMBL/GenBank/DDBJ whole genome shotgun (WGS) entry which is preliminary data.</text>
</comment>
<reference evidence="4 5" key="1">
    <citation type="journal article" date="2019" name="Int. J. Syst. Evol. Microbiol.">
        <title>The Global Catalogue of Microorganisms (GCM) 10K type strain sequencing project: providing services to taxonomists for standard genome sequencing and annotation.</title>
        <authorList>
            <consortium name="The Broad Institute Genomics Platform"/>
            <consortium name="The Broad Institute Genome Sequencing Center for Infectious Disease"/>
            <person name="Wu L."/>
            <person name="Ma J."/>
        </authorList>
    </citation>
    <scope>NUCLEOTIDE SEQUENCE [LARGE SCALE GENOMIC DNA]</scope>
    <source>
        <strain evidence="4 5">DT85</strain>
    </source>
</reference>
<dbReference type="InterPro" id="IPR057177">
    <property type="entry name" value="DUF7855_N"/>
</dbReference>
<dbReference type="EMBL" id="JBHTAP010000001">
    <property type="protein sequence ID" value="MFC7235302.1"/>
    <property type="molecule type" value="Genomic_DNA"/>
</dbReference>
<evidence type="ECO:0000259" key="2">
    <source>
        <dbReference type="Pfam" id="PF25253"/>
    </source>
</evidence>
<feature type="domain" description="DUF7855" evidence="2">
    <location>
        <begin position="1"/>
        <end position="64"/>
    </location>
</feature>
<name>A0ABD5ZPX4_9EURY</name>
<proteinExistence type="predicted"/>
<keyword evidence="5" id="KW-1185">Reference proteome</keyword>
<protein>
    <submittedName>
        <fullName evidence="4">Uncharacterized protein</fullName>
    </submittedName>
</protein>